<gene>
    <name evidence="1" type="ORF">GHK86_15935</name>
</gene>
<reference evidence="1 2" key="1">
    <citation type="submission" date="2019-11" db="EMBL/GenBank/DDBJ databases">
        <title>Acidiferrimicrobium australis gen. nov., sp. nov., an acidophilic and obligately heterotrophic, member of the Actinobacteria that catalyses dissimilatory oxido- reduction of iron isolated from metal-rich acidic water in Chile.</title>
        <authorList>
            <person name="Gonzalez D."/>
            <person name="Huber K."/>
            <person name="Hedrich S."/>
            <person name="Rojas-Villalobos C."/>
            <person name="Quatrini R."/>
            <person name="Dinamarca M.A."/>
            <person name="Schwarz A."/>
            <person name="Canales C."/>
            <person name="Nancucheo I."/>
        </authorList>
    </citation>
    <scope>NUCLEOTIDE SEQUENCE [LARGE SCALE GENOMIC DNA]</scope>
    <source>
        <strain evidence="1 2">USS-CCA1</strain>
    </source>
</reference>
<dbReference type="Proteomes" id="UP000437736">
    <property type="component" value="Unassembled WGS sequence"/>
</dbReference>
<organism evidence="1 2">
    <name type="scientific">Acidiferrimicrobium australe</name>
    <dbReference type="NCBI Taxonomy" id="2664430"/>
    <lineage>
        <taxon>Bacteria</taxon>
        <taxon>Bacillati</taxon>
        <taxon>Actinomycetota</taxon>
        <taxon>Acidimicrobiia</taxon>
        <taxon>Acidimicrobiales</taxon>
        <taxon>Acidimicrobiaceae</taxon>
        <taxon>Acidiferrimicrobium</taxon>
    </lineage>
</organism>
<name>A0ABW9QXA8_9ACTN</name>
<dbReference type="EMBL" id="WJHE01000895">
    <property type="protein sequence ID" value="MST34205.1"/>
    <property type="molecule type" value="Genomic_DNA"/>
</dbReference>
<comment type="caution">
    <text evidence="1">The sequence shown here is derived from an EMBL/GenBank/DDBJ whole genome shotgun (WGS) entry which is preliminary data.</text>
</comment>
<protein>
    <submittedName>
        <fullName evidence="1">Uncharacterized protein</fullName>
    </submittedName>
</protein>
<sequence length="49" mass="5036">MPAGERHLRLLLEAAVDPHRAPADPEAELAVAGDALAAVGLVDPALARQ</sequence>
<feature type="non-terminal residue" evidence="1">
    <location>
        <position position="49"/>
    </location>
</feature>
<evidence type="ECO:0000313" key="1">
    <source>
        <dbReference type="EMBL" id="MST34205.1"/>
    </source>
</evidence>
<accession>A0ABW9QXA8</accession>
<proteinExistence type="predicted"/>
<evidence type="ECO:0000313" key="2">
    <source>
        <dbReference type="Proteomes" id="UP000437736"/>
    </source>
</evidence>
<keyword evidence="2" id="KW-1185">Reference proteome</keyword>